<evidence type="ECO:0000256" key="5">
    <source>
        <dbReference type="ARBA" id="ARBA00022989"/>
    </source>
</evidence>
<evidence type="ECO:0000256" key="2">
    <source>
        <dbReference type="ARBA" id="ARBA00022448"/>
    </source>
</evidence>
<keyword evidence="3" id="KW-1003">Cell membrane</keyword>
<keyword evidence="5 7" id="KW-1133">Transmembrane helix</keyword>
<comment type="caution">
    <text evidence="9">The sequence shown here is derived from an EMBL/GenBank/DDBJ whole genome shotgun (WGS) entry which is preliminary data.</text>
</comment>
<dbReference type="GO" id="GO:0055085">
    <property type="term" value="P:transmembrane transport"/>
    <property type="evidence" value="ECO:0007669"/>
    <property type="project" value="InterPro"/>
</dbReference>
<dbReference type="EMBL" id="LLYA01000214">
    <property type="protein sequence ID" value="KRR17087.1"/>
    <property type="molecule type" value="Genomic_DNA"/>
</dbReference>
<dbReference type="Pfam" id="PF00528">
    <property type="entry name" value="BPD_transp_1"/>
    <property type="match status" value="1"/>
</dbReference>
<evidence type="ECO:0000256" key="6">
    <source>
        <dbReference type="ARBA" id="ARBA00023136"/>
    </source>
</evidence>
<name>A0A0R3MGN6_9BRAD</name>
<keyword evidence="4 7" id="KW-0812">Transmembrane</keyword>
<comment type="subcellular location">
    <subcellularLocation>
        <location evidence="1 7">Cell membrane</location>
        <topology evidence="1 7">Multi-pass membrane protein</topology>
    </subcellularLocation>
</comment>
<evidence type="ECO:0000313" key="10">
    <source>
        <dbReference type="Proteomes" id="UP000052023"/>
    </source>
</evidence>
<reference evidence="9 10" key="1">
    <citation type="submission" date="2014-03" db="EMBL/GenBank/DDBJ databases">
        <title>Bradyrhizobium valentinum sp. nov., isolated from effective nodules of Lupinus mariae-josephae, a lupine endemic of basic-lime soils in Eastern Spain.</title>
        <authorList>
            <person name="Duran D."/>
            <person name="Rey L."/>
            <person name="Navarro A."/>
            <person name="Busquets A."/>
            <person name="Imperial J."/>
            <person name="Ruiz-Argueso T."/>
        </authorList>
    </citation>
    <scope>NUCLEOTIDE SEQUENCE [LARGE SCALE GENOMIC DNA]</scope>
    <source>
        <strain evidence="9 10">Ro19</strain>
    </source>
</reference>
<dbReference type="CDD" id="cd06261">
    <property type="entry name" value="TM_PBP2"/>
    <property type="match status" value="1"/>
</dbReference>
<organism evidence="9 10">
    <name type="scientific">Bradyrhizobium retamae</name>
    <dbReference type="NCBI Taxonomy" id="1300035"/>
    <lineage>
        <taxon>Bacteria</taxon>
        <taxon>Pseudomonadati</taxon>
        <taxon>Pseudomonadota</taxon>
        <taxon>Alphaproteobacteria</taxon>
        <taxon>Hyphomicrobiales</taxon>
        <taxon>Nitrobacteraceae</taxon>
        <taxon>Bradyrhizobium</taxon>
    </lineage>
</organism>
<sequence>MIARFPGRRFAGRVARHAILILTAAFALLPFVWMVSLSLKPPEEIFQADFHLWPTAFHGVENYRVALTAAPMFRFLLNGLLVCTAIFALQLLVCIPCAYALAKLRFRGRDTLFSAVLVGLLLPPQALAIPHFVMLNVFGLLDTYAALILPWAISTFGIFLLRQFFRSIPDEIIRAARLDGLGEFEIIWRIMIPMTAPALTAFGIFSVVAHWNDLFWPLIAVRREEISTPALGILLFRDDEAGQFFGPLMAGAVIIVAPLLVAFLIAQRRFIDGLAVTTMR</sequence>
<dbReference type="PROSITE" id="PS50928">
    <property type="entry name" value="ABC_TM1"/>
    <property type="match status" value="1"/>
</dbReference>
<dbReference type="Gene3D" id="1.10.3720.10">
    <property type="entry name" value="MetI-like"/>
    <property type="match status" value="1"/>
</dbReference>
<proteinExistence type="inferred from homology"/>
<keyword evidence="10" id="KW-1185">Reference proteome</keyword>
<evidence type="ECO:0000256" key="3">
    <source>
        <dbReference type="ARBA" id="ARBA00022475"/>
    </source>
</evidence>
<feature type="transmembrane region" description="Helical" evidence="7">
    <location>
        <begin position="186"/>
        <end position="208"/>
    </location>
</feature>
<dbReference type="SUPFAM" id="SSF161098">
    <property type="entry name" value="MetI-like"/>
    <property type="match status" value="1"/>
</dbReference>
<feature type="domain" description="ABC transmembrane type-1" evidence="8">
    <location>
        <begin position="76"/>
        <end position="266"/>
    </location>
</feature>
<evidence type="ECO:0000313" key="9">
    <source>
        <dbReference type="EMBL" id="KRR17087.1"/>
    </source>
</evidence>
<dbReference type="OrthoDB" id="9815445at2"/>
<evidence type="ECO:0000256" key="1">
    <source>
        <dbReference type="ARBA" id="ARBA00004651"/>
    </source>
</evidence>
<dbReference type="InterPro" id="IPR035906">
    <property type="entry name" value="MetI-like_sf"/>
</dbReference>
<dbReference type="RefSeq" id="WP_057847828.1">
    <property type="nucleotide sequence ID" value="NZ_LLYA01000214.1"/>
</dbReference>
<keyword evidence="6 7" id="KW-0472">Membrane</keyword>
<feature type="transmembrane region" description="Helical" evidence="7">
    <location>
        <begin position="244"/>
        <end position="266"/>
    </location>
</feature>
<keyword evidence="2 7" id="KW-0813">Transport</keyword>
<accession>A0A0R3MGN6</accession>
<gene>
    <name evidence="9" type="ORF">CQ13_12970</name>
</gene>
<evidence type="ECO:0000256" key="4">
    <source>
        <dbReference type="ARBA" id="ARBA00022692"/>
    </source>
</evidence>
<dbReference type="Proteomes" id="UP000052023">
    <property type="component" value="Unassembled WGS sequence"/>
</dbReference>
<dbReference type="AlphaFoldDB" id="A0A0R3MGN6"/>
<dbReference type="PANTHER" id="PTHR43744">
    <property type="entry name" value="ABC TRANSPORTER PERMEASE PROTEIN MG189-RELATED-RELATED"/>
    <property type="match status" value="1"/>
</dbReference>
<dbReference type="PANTHER" id="PTHR43744:SF12">
    <property type="entry name" value="ABC TRANSPORTER PERMEASE PROTEIN MG189-RELATED"/>
    <property type="match status" value="1"/>
</dbReference>
<feature type="transmembrane region" description="Helical" evidence="7">
    <location>
        <begin position="144"/>
        <end position="165"/>
    </location>
</feature>
<feature type="transmembrane region" description="Helical" evidence="7">
    <location>
        <begin position="14"/>
        <end position="33"/>
    </location>
</feature>
<dbReference type="GO" id="GO:0005886">
    <property type="term" value="C:plasma membrane"/>
    <property type="evidence" value="ECO:0007669"/>
    <property type="project" value="UniProtKB-SubCell"/>
</dbReference>
<evidence type="ECO:0000256" key="7">
    <source>
        <dbReference type="RuleBase" id="RU363032"/>
    </source>
</evidence>
<feature type="transmembrane region" description="Helical" evidence="7">
    <location>
        <begin position="75"/>
        <end position="101"/>
    </location>
</feature>
<feature type="transmembrane region" description="Helical" evidence="7">
    <location>
        <begin position="113"/>
        <end position="138"/>
    </location>
</feature>
<evidence type="ECO:0000259" key="8">
    <source>
        <dbReference type="PROSITE" id="PS50928"/>
    </source>
</evidence>
<protein>
    <submittedName>
        <fullName evidence="9">Sugar ABC transporter permease</fullName>
    </submittedName>
</protein>
<dbReference type="InterPro" id="IPR000515">
    <property type="entry name" value="MetI-like"/>
</dbReference>
<comment type="similarity">
    <text evidence="7">Belongs to the binding-protein-dependent transport system permease family.</text>
</comment>